<name>A0ACB8AVI5_9AGAM</name>
<protein>
    <submittedName>
        <fullName evidence="1">Uncharacterized protein</fullName>
    </submittedName>
</protein>
<proteinExistence type="predicted"/>
<organism evidence="1 2">
    <name type="scientific">Leucogyrophana mollusca</name>
    <dbReference type="NCBI Taxonomy" id="85980"/>
    <lineage>
        <taxon>Eukaryota</taxon>
        <taxon>Fungi</taxon>
        <taxon>Dikarya</taxon>
        <taxon>Basidiomycota</taxon>
        <taxon>Agaricomycotina</taxon>
        <taxon>Agaricomycetes</taxon>
        <taxon>Agaricomycetidae</taxon>
        <taxon>Boletales</taxon>
        <taxon>Boletales incertae sedis</taxon>
        <taxon>Leucogyrophana</taxon>
    </lineage>
</organism>
<evidence type="ECO:0000313" key="2">
    <source>
        <dbReference type="Proteomes" id="UP000790709"/>
    </source>
</evidence>
<gene>
    <name evidence="1" type="ORF">BV22DRAFT_1052776</name>
</gene>
<evidence type="ECO:0000313" key="1">
    <source>
        <dbReference type="EMBL" id="KAH7916981.1"/>
    </source>
</evidence>
<accession>A0ACB8AVI5</accession>
<sequence>MPSNDNEAPKAKRRPGRPKGSKNGPDAGKNGSPRKVPRADSRTVDGTQDTDSRSSQPSGPGQGKSKGGSATSSGDEPCVHLGPDFAIYESFRSHNHIIEGATTPKGRDEVRYHLDGLRRATRDLDMPRRTERSQGTGATGCCGSVRA</sequence>
<comment type="caution">
    <text evidence="1">The sequence shown here is derived from an EMBL/GenBank/DDBJ whole genome shotgun (WGS) entry which is preliminary data.</text>
</comment>
<reference evidence="1" key="1">
    <citation type="journal article" date="2021" name="New Phytol.">
        <title>Evolutionary innovations through gain and loss of genes in the ectomycorrhizal Boletales.</title>
        <authorList>
            <person name="Wu G."/>
            <person name="Miyauchi S."/>
            <person name="Morin E."/>
            <person name="Kuo A."/>
            <person name="Drula E."/>
            <person name="Varga T."/>
            <person name="Kohler A."/>
            <person name="Feng B."/>
            <person name="Cao Y."/>
            <person name="Lipzen A."/>
            <person name="Daum C."/>
            <person name="Hundley H."/>
            <person name="Pangilinan J."/>
            <person name="Johnson J."/>
            <person name="Barry K."/>
            <person name="LaButti K."/>
            <person name="Ng V."/>
            <person name="Ahrendt S."/>
            <person name="Min B."/>
            <person name="Choi I.G."/>
            <person name="Park H."/>
            <person name="Plett J.M."/>
            <person name="Magnuson J."/>
            <person name="Spatafora J.W."/>
            <person name="Nagy L.G."/>
            <person name="Henrissat B."/>
            <person name="Grigoriev I.V."/>
            <person name="Yang Z.L."/>
            <person name="Xu J."/>
            <person name="Martin F.M."/>
        </authorList>
    </citation>
    <scope>NUCLEOTIDE SEQUENCE</scope>
    <source>
        <strain evidence="1">KUC20120723A-06</strain>
    </source>
</reference>
<dbReference type="EMBL" id="MU267387">
    <property type="protein sequence ID" value="KAH7916981.1"/>
    <property type="molecule type" value="Genomic_DNA"/>
</dbReference>
<keyword evidence="2" id="KW-1185">Reference proteome</keyword>
<dbReference type="Proteomes" id="UP000790709">
    <property type="component" value="Unassembled WGS sequence"/>
</dbReference>